<dbReference type="InterPro" id="IPR037291">
    <property type="entry name" value="DUF4139"/>
</dbReference>
<reference evidence="4 5" key="1">
    <citation type="journal article" date="2020" name="ISME J.">
        <title>Uncovering the hidden diversity of litter-decomposition mechanisms in mushroom-forming fungi.</title>
        <authorList>
            <person name="Floudas D."/>
            <person name="Bentzer J."/>
            <person name="Ahren D."/>
            <person name="Johansson T."/>
            <person name="Persson P."/>
            <person name="Tunlid A."/>
        </authorList>
    </citation>
    <scope>NUCLEOTIDE SEQUENCE [LARGE SCALE GENOMIC DNA]</scope>
    <source>
        <strain evidence="4 5">CBS 175.51</strain>
    </source>
</reference>
<dbReference type="InterPro" id="IPR011935">
    <property type="entry name" value="CHP02231"/>
</dbReference>
<feature type="region of interest" description="Disordered" evidence="1">
    <location>
        <begin position="1"/>
        <end position="27"/>
    </location>
</feature>
<dbReference type="Proteomes" id="UP000541558">
    <property type="component" value="Unassembled WGS sequence"/>
</dbReference>
<dbReference type="PANTHER" id="PTHR31005:SF8">
    <property type="entry name" value="DUF4139 DOMAIN-CONTAINING PROTEIN"/>
    <property type="match status" value="1"/>
</dbReference>
<dbReference type="PANTHER" id="PTHR31005">
    <property type="entry name" value="DUF4139 DOMAIN-CONTAINING PROTEIN"/>
    <property type="match status" value="1"/>
</dbReference>
<dbReference type="NCBIfam" id="TIGR02231">
    <property type="entry name" value="mucoidy inhibitor MuiA family protein"/>
    <property type="match status" value="1"/>
</dbReference>
<evidence type="ECO:0000313" key="4">
    <source>
        <dbReference type="EMBL" id="KAF5335814.1"/>
    </source>
</evidence>
<dbReference type="InterPro" id="IPR025554">
    <property type="entry name" value="DUF4140"/>
</dbReference>
<dbReference type="EMBL" id="JAACJK010000060">
    <property type="protein sequence ID" value="KAF5335814.1"/>
    <property type="molecule type" value="Genomic_DNA"/>
</dbReference>
<feature type="region of interest" description="Disordered" evidence="1">
    <location>
        <begin position="572"/>
        <end position="609"/>
    </location>
</feature>
<evidence type="ECO:0000259" key="2">
    <source>
        <dbReference type="Pfam" id="PF13598"/>
    </source>
</evidence>
<feature type="domain" description="DUF4139" evidence="2">
    <location>
        <begin position="237"/>
        <end position="545"/>
    </location>
</feature>
<organism evidence="4 5">
    <name type="scientific">Ephemerocybe angulata</name>
    <dbReference type="NCBI Taxonomy" id="980116"/>
    <lineage>
        <taxon>Eukaryota</taxon>
        <taxon>Fungi</taxon>
        <taxon>Dikarya</taxon>
        <taxon>Basidiomycota</taxon>
        <taxon>Agaricomycotina</taxon>
        <taxon>Agaricomycetes</taxon>
        <taxon>Agaricomycetidae</taxon>
        <taxon>Agaricales</taxon>
        <taxon>Agaricineae</taxon>
        <taxon>Psathyrellaceae</taxon>
        <taxon>Ephemerocybe</taxon>
    </lineage>
</organism>
<dbReference type="OrthoDB" id="10068793at2759"/>
<proteinExistence type="predicted"/>
<gene>
    <name evidence="4" type="ORF">D9611_009635</name>
</gene>
<feature type="domain" description="DUF4140" evidence="3">
    <location>
        <begin position="54"/>
        <end position="148"/>
    </location>
</feature>
<evidence type="ECO:0000313" key="5">
    <source>
        <dbReference type="Proteomes" id="UP000541558"/>
    </source>
</evidence>
<feature type="compositionally biased region" description="Low complexity" evidence="1">
    <location>
        <begin position="585"/>
        <end position="602"/>
    </location>
</feature>
<sequence length="649" mass="70567">MLNSSTTSSRFPFPTLKTSKRSHMSEVQPPAYSIHEIHLREGPDGKDPGRITEVNVYPSRAEVCRSYRLKVASGQNKAVVYGLTNVLNHDSLRVEGRGKATIQDVTISREVPDRAPSTSPTLESLKVDKEDLTAAIQRCEKTISGLDHYFRTLDVHHAAKANSDASHPTVLPLLDDYHTASEKYDTKLLSLKRHLKKLEIAIIEEEKALQDSVKTDSNRLMKVTVGLFADAEAEIELKLKYAVSGAGWVAVYDVRVSTDDADKEHPVEIVYKAAIHQHTGEDWTDVPITLETASPTFNLSLPQLDVWNLSIYKPRIVEVEKSRKSRMQVFSAKKESVARRESSESIEESDNDMGFGLFDGDDAPAMQSTSAPVASKGGVNAAFRVPGLVSIPPDGVARNVTIASLSNGDLEARIVWLAVPSADAMVHLTSNIKNKSDFTFLAGASNIYVDGSFISKSTVPLVGPQETFTCRLGTDPSIRITNYPLRTNRVNSGTLSLSKTTTTTYTQRISVYNSKASQAVHDLKILARVPVSEDAGIVVKVLEPKGLTSGVSKQAKVVDGVVVGWVKADNDASKKPSGNNLVPLSKTSTITSHTSKGTGSTTAAAEEDTKHLGKDGKVQWACSLEAQRKVDLTLSWEVTHAREAVVVGL</sequence>
<evidence type="ECO:0000259" key="3">
    <source>
        <dbReference type="Pfam" id="PF13600"/>
    </source>
</evidence>
<accession>A0A8H5C6X3</accession>
<evidence type="ECO:0008006" key="6">
    <source>
        <dbReference type="Google" id="ProtNLM"/>
    </source>
</evidence>
<dbReference type="Pfam" id="PF13598">
    <property type="entry name" value="DUF4139"/>
    <property type="match status" value="1"/>
</dbReference>
<protein>
    <recommendedName>
        <fullName evidence="6">Mucoidy inhibitor A</fullName>
    </recommendedName>
</protein>
<dbReference type="AlphaFoldDB" id="A0A8H5C6X3"/>
<keyword evidence="5" id="KW-1185">Reference proteome</keyword>
<dbReference type="Pfam" id="PF13600">
    <property type="entry name" value="DUF4140"/>
    <property type="match status" value="1"/>
</dbReference>
<comment type="caution">
    <text evidence="4">The sequence shown here is derived from an EMBL/GenBank/DDBJ whole genome shotgun (WGS) entry which is preliminary data.</text>
</comment>
<name>A0A8H5C6X3_9AGAR</name>
<evidence type="ECO:0000256" key="1">
    <source>
        <dbReference type="SAM" id="MobiDB-lite"/>
    </source>
</evidence>